<dbReference type="Proteomes" id="UP000199250">
    <property type="component" value="Unassembled WGS sequence"/>
</dbReference>
<organism evidence="1 2">
    <name type="scientific">Azotobacter beijerinckii</name>
    <dbReference type="NCBI Taxonomy" id="170623"/>
    <lineage>
        <taxon>Bacteria</taxon>
        <taxon>Pseudomonadati</taxon>
        <taxon>Pseudomonadota</taxon>
        <taxon>Gammaproteobacteria</taxon>
        <taxon>Pseudomonadales</taxon>
        <taxon>Pseudomonadaceae</taxon>
        <taxon>Azotobacter</taxon>
    </lineage>
</organism>
<sequence length="218" mass="23717">MFGLRVTNNSGVVQVSSEKPYMSLHAEGYQAIGSTYRTTITFAQPCTTTQPPIIFIRAERGSQSEQTSFKCGVTGSPGNWTGFVLINGNTTQVNYLYWFAAVWRPLTASGNYGMRIRDANGEVCFHASSQLIKFSRVITAWTELYNDGFVATFGSGIIISSDEYMMASHCHTSMVSCYGGIQHIGVTLDADGQVMITFTGHVTTSGVGYLPVLLAKKS</sequence>
<dbReference type="EMBL" id="FNYQ01000218">
    <property type="protein sequence ID" value="SEJ69556.1"/>
    <property type="molecule type" value="Genomic_DNA"/>
</dbReference>
<evidence type="ECO:0000313" key="2">
    <source>
        <dbReference type="Proteomes" id="UP000199250"/>
    </source>
</evidence>
<dbReference type="OrthoDB" id="7007207at2"/>
<accession>A0A1H7AXB4</accession>
<evidence type="ECO:0000313" key="1">
    <source>
        <dbReference type="EMBL" id="SEJ69556.1"/>
    </source>
</evidence>
<dbReference type="AlphaFoldDB" id="A0A1H7AXB4"/>
<proteinExistence type="predicted"/>
<name>A0A1H7AXB4_9GAMM</name>
<dbReference type="RefSeq" id="WP_090736715.1">
    <property type="nucleotide sequence ID" value="NZ_FNYQ01000218.1"/>
</dbReference>
<gene>
    <name evidence="1" type="ORF">SAMN04244572_04931</name>
</gene>
<reference evidence="1 2" key="1">
    <citation type="submission" date="2016-10" db="EMBL/GenBank/DDBJ databases">
        <authorList>
            <person name="de Groot N.N."/>
        </authorList>
    </citation>
    <scope>NUCLEOTIDE SEQUENCE [LARGE SCALE GENOMIC DNA]</scope>
    <source>
        <strain evidence="1 2">DSM 373</strain>
    </source>
</reference>
<protein>
    <submittedName>
        <fullName evidence="1">Uncharacterized protein</fullName>
    </submittedName>
</protein>